<keyword evidence="5 6" id="KW-0472">Membrane</keyword>
<reference evidence="7 8" key="1">
    <citation type="journal article" date="2014" name="Int. J. Syst. Evol. Microbiol.">
        <title>Streptomyces hoynatensis sp. nov., isolated from deep marine sediment.</title>
        <authorList>
            <person name="Veyisoglu A."/>
            <person name="Sahin N."/>
        </authorList>
    </citation>
    <scope>NUCLEOTIDE SEQUENCE [LARGE SCALE GENOMIC DNA]</scope>
    <source>
        <strain evidence="7 8">KCTC 29097</strain>
    </source>
</reference>
<dbReference type="OrthoDB" id="9781030at2"/>
<feature type="transmembrane region" description="Helical" evidence="6">
    <location>
        <begin position="44"/>
        <end position="66"/>
    </location>
</feature>
<dbReference type="NCBIfam" id="TIGR00765">
    <property type="entry name" value="yihY_not_rbn"/>
    <property type="match status" value="1"/>
</dbReference>
<comment type="subcellular location">
    <subcellularLocation>
        <location evidence="1">Cell membrane</location>
        <topology evidence="1">Multi-pass membrane protein</topology>
    </subcellularLocation>
</comment>
<evidence type="ECO:0000256" key="4">
    <source>
        <dbReference type="ARBA" id="ARBA00022989"/>
    </source>
</evidence>
<dbReference type="PANTHER" id="PTHR30213">
    <property type="entry name" value="INNER MEMBRANE PROTEIN YHJD"/>
    <property type="match status" value="1"/>
</dbReference>
<protein>
    <submittedName>
        <fullName evidence="7">YihY/virulence factor BrkB family protein</fullName>
    </submittedName>
</protein>
<keyword evidence="3 6" id="KW-0812">Transmembrane</keyword>
<dbReference type="PIRSF" id="PIRSF035875">
    <property type="entry name" value="RNase_BN"/>
    <property type="match status" value="1"/>
</dbReference>
<dbReference type="RefSeq" id="WP_120676061.1">
    <property type="nucleotide sequence ID" value="NZ_RBAL01000002.1"/>
</dbReference>
<organism evidence="7 8">
    <name type="scientific">Streptomyces hoynatensis</name>
    <dbReference type="NCBI Taxonomy" id="1141874"/>
    <lineage>
        <taxon>Bacteria</taxon>
        <taxon>Bacillati</taxon>
        <taxon>Actinomycetota</taxon>
        <taxon>Actinomycetes</taxon>
        <taxon>Kitasatosporales</taxon>
        <taxon>Streptomycetaceae</taxon>
        <taxon>Streptomyces</taxon>
    </lineage>
</organism>
<accession>A0A3A9ZC95</accession>
<dbReference type="InterPro" id="IPR017039">
    <property type="entry name" value="Virul_fac_BrkB"/>
</dbReference>
<dbReference type="Pfam" id="PF03631">
    <property type="entry name" value="Virul_fac_BrkB"/>
    <property type="match status" value="1"/>
</dbReference>
<name>A0A3A9ZC95_9ACTN</name>
<comment type="caution">
    <text evidence="7">The sequence shown here is derived from an EMBL/GenBank/DDBJ whole genome shotgun (WGS) entry which is preliminary data.</text>
</comment>
<dbReference type="AlphaFoldDB" id="A0A3A9ZC95"/>
<keyword evidence="8" id="KW-1185">Reference proteome</keyword>
<dbReference type="GO" id="GO:0005886">
    <property type="term" value="C:plasma membrane"/>
    <property type="evidence" value="ECO:0007669"/>
    <property type="project" value="UniProtKB-SubCell"/>
</dbReference>
<evidence type="ECO:0000256" key="2">
    <source>
        <dbReference type="ARBA" id="ARBA00022475"/>
    </source>
</evidence>
<evidence type="ECO:0000313" key="8">
    <source>
        <dbReference type="Proteomes" id="UP000272474"/>
    </source>
</evidence>
<feature type="transmembrane region" description="Helical" evidence="6">
    <location>
        <begin position="194"/>
        <end position="213"/>
    </location>
</feature>
<gene>
    <name evidence="7" type="ORF">D7294_05540</name>
</gene>
<evidence type="ECO:0000256" key="6">
    <source>
        <dbReference type="SAM" id="Phobius"/>
    </source>
</evidence>
<keyword evidence="4 6" id="KW-1133">Transmembrane helix</keyword>
<feature type="transmembrane region" description="Helical" evidence="6">
    <location>
        <begin position="104"/>
        <end position="123"/>
    </location>
</feature>
<dbReference type="Proteomes" id="UP000272474">
    <property type="component" value="Unassembled WGS sequence"/>
</dbReference>
<feature type="transmembrane region" description="Helical" evidence="6">
    <location>
        <begin position="149"/>
        <end position="174"/>
    </location>
</feature>
<evidence type="ECO:0000256" key="1">
    <source>
        <dbReference type="ARBA" id="ARBA00004651"/>
    </source>
</evidence>
<feature type="transmembrane region" description="Helical" evidence="6">
    <location>
        <begin position="252"/>
        <end position="271"/>
    </location>
</feature>
<dbReference type="PANTHER" id="PTHR30213:SF0">
    <property type="entry name" value="UPF0761 MEMBRANE PROTEIN YIHY"/>
    <property type="match status" value="1"/>
</dbReference>
<sequence>MPEELPTEPGVPTARSVPAQWTVALRRTPVSMWRDDIDHWSAALTYYSVLAVFPTLFVALSVVGLADPGAGQELIGQVSALLPAESRGEVTTTLHDLAQERSSAWLVTVVGGLSALVSAYNYLSVFRRVQHAMHGLVDRRPPWRAIPRTLLWALGLLALLVGSATVLVLTSGAARTIGRLLGFGEAGTTAWNLLKWPLLVVLVTGLVLVLFRTGPADGGVPARGVPGGALAVLLWLVASAAFALYASGVGTYNRLYGSLAGIIVFLVWLWVSNLSLLTGAQFNAELALLAREERAPAAGPEEGAEAVG</sequence>
<proteinExistence type="predicted"/>
<dbReference type="EMBL" id="RBAL01000002">
    <property type="protein sequence ID" value="RKN45898.1"/>
    <property type="molecule type" value="Genomic_DNA"/>
</dbReference>
<keyword evidence="2" id="KW-1003">Cell membrane</keyword>
<evidence type="ECO:0000256" key="5">
    <source>
        <dbReference type="ARBA" id="ARBA00023136"/>
    </source>
</evidence>
<evidence type="ECO:0000256" key="3">
    <source>
        <dbReference type="ARBA" id="ARBA00022692"/>
    </source>
</evidence>
<evidence type="ECO:0000313" key="7">
    <source>
        <dbReference type="EMBL" id="RKN45898.1"/>
    </source>
</evidence>
<feature type="transmembrane region" description="Helical" evidence="6">
    <location>
        <begin position="225"/>
        <end position="246"/>
    </location>
</feature>